<dbReference type="EMBL" id="JAVDTP010000028">
    <property type="protein sequence ID" value="MDR6754374.1"/>
    <property type="molecule type" value="Genomic_DNA"/>
</dbReference>
<reference evidence="1" key="1">
    <citation type="submission" date="2023-07" db="EMBL/GenBank/DDBJ databases">
        <title>Sorghum-associated microbial communities from plants grown in Nebraska, USA.</title>
        <authorList>
            <person name="Schachtman D."/>
        </authorList>
    </citation>
    <scope>NUCLEOTIDE SEQUENCE</scope>
    <source>
        <strain evidence="1">BE73</strain>
    </source>
</reference>
<evidence type="ECO:0000313" key="2">
    <source>
        <dbReference type="Proteomes" id="UP001252370"/>
    </source>
</evidence>
<proteinExistence type="predicted"/>
<keyword evidence="2" id="KW-1185">Reference proteome</keyword>
<protein>
    <submittedName>
        <fullName evidence="1">RNA binding protein YcfA (HicA-like mRNA interferase family)</fullName>
    </submittedName>
</protein>
<organism evidence="1 2">
    <name type="scientific">Deinococcus soli</name>
    <name type="common">ex Cha et al. 2016</name>
    <dbReference type="NCBI Taxonomy" id="1309411"/>
    <lineage>
        <taxon>Bacteria</taxon>
        <taxon>Thermotogati</taxon>
        <taxon>Deinococcota</taxon>
        <taxon>Deinococci</taxon>
        <taxon>Deinococcales</taxon>
        <taxon>Deinococcaceae</taxon>
        <taxon>Deinococcus</taxon>
    </lineage>
</organism>
<comment type="caution">
    <text evidence="1">The sequence shown here is derived from an EMBL/GenBank/DDBJ whole genome shotgun (WGS) entry which is preliminary data.</text>
</comment>
<name>A0ACC6KPK2_9DEIO</name>
<accession>A0ACC6KPK2</accession>
<sequence>MKYRELRKLFEKAGWELIRQRSSHQTWGKGTERETLAGKDSDDVPKGLLNHLLRRIGHK</sequence>
<evidence type="ECO:0000313" key="1">
    <source>
        <dbReference type="EMBL" id="MDR6754374.1"/>
    </source>
</evidence>
<dbReference type="Proteomes" id="UP001252370">
    <property type="component" value="Unassembled WGS sequence"/>
</dbReference>
<gene>
    <name evidence="1" type="ORF">J2Y01_004910</name>
</gene>